<evidence type="ECO:0000256" key="1">
    <source>
        <dbReference type="ARBA" id="ARBA00022603"/>
    </source>
</evidence>
<dbReference type="Pfam" id="PF13489">
    <property type="entry name" value="Methyltransf_23"/>
    <property type="match status" value="1"/>
</dbReference>
<keyword evidence="5" id="KW-1185">Reference proteome</keyword>
<comment type="caution">
    <text evidence="4">The sequence shown here is derived from an EMBL/GenBank/DDBJ whole genome shotgun (WGS) entry which is preliminary data.</text>
</comment>
<dbReference type="GO" id="GO:0008168">
    <property type="term" value="F:methyltransferase activity"/>
    <property type="evidence" value="ECO:0007669"/>
    <property type="project" value="UniProtKB-KW"/>
</dbReference>
<dbReference type="SUPFAM" id="SSF53335">
    <property type="entry name" value="S-adenosyl-L-methionine-dependent methyltransferases"/>
    <property type="match status" value="1"/>
</dbReference>
<dbReference type="PANTHER" id="PTHR43464">
    <property type="entry name" value="METHYLTRANSFERASE"/>
    <property type="match status" value="1"/>
</dbReference>
<dbReference type="EMBL" id="BAABHS010000004">
    <property type="protein sequence ID" value="GAA4954466.1"/>
    <property type="molecule type" value="Genomic_DNA"/>
</dbReference>
<dbReference type="Proteomes" id="UP001500466">
    <property type="component" value="Unassembled WGS sequence"/>
</dbReference>
<dbReference type="InterPro" id="IPR029063">
    <property type="entry name" value="SAM-dependent_MTases_sf"/>
</dbReference>
<name>A0ABP9H295_9ACTN</name>
<keyword evidence="3" id="KW-0949">S-adenosyl-L-methionine</keyword>
<keyword evidence="1 4" id="KW-0489">Methyltransferase</keyword>
<protein>
    <submittedName>
        <fullName evidence="4">Methyltransferase</fullName>
    </submittedName>
</protein>
<dbReference type="CDD" id="cd02440">
    <property type="entry name" value="AdoMet_MTases"/>
    <property type="match status" value="1"/>
</dbReference>
<dbReference type="PANTHER" id="PTHR43464:SF19">
    <property type="entry name" value="UBIQUINONE BIOSYNTHESIS O-METHYLTRANSFERASE, MITOCHONDRIAL"/>
    <property type="match status" value="1"/>
</dbReference>
<dbReference type="GO" id="GO:0032259">
    <property type="term" value="P:methylation"/>
    <property type="evidence" value="ECO:0007669"/>
    <property type="project" value="UniProtKB-KW"/>
</dbReference>
<keyword evidence="2" id="KW-0808">Transferase</keyword>
<accession>A0ABP9H295</accession>
<gene>
    <name evidence="4" type="ORF">GCM10023205_15190</name>
</gene>
<evidence type="ECO:0000313" key="4">
    <source>
        <dbReference type="EMBL" id="GAA4954466.1"/>
    </source>
</evidence>
<proteinExistence type="predicted"/>
<sequence length="243" mass="25271">MSDQMRRRSSMRTAVVWQVLRDALDRRAADTGRAALDVLDTGGGTGNFAVPLARLGHRVTVVDPSPDALAALERRAAEAGVTDRVAAFQGDAQALFDVVEPGAADVVLCHGVLEVVDEPADALGTVAAALRDGGTLSLLAANRTGAVLARALAGHFAQASAALADPAALPRRFTVDELVAILAKVGLRPGPVHAVRVFSDLVPGVLVDDPASFDALLDLEKAAAELPEYRSLATQIHLLADKP</sequence>
<organism evidence="4 5">
    <name type="scientific">Yinghuangia aomiensis</name>
    <dbReference type="NCBI Taxonomy" id="676205"/>
    <lineage>
        <taxon>Bacteria</taxon>
        <taxon>Bacillati</taxon>
        <taxon>Actinomycetota</taxon>
        <taxon>Actinomycetes</taxon>
        <taxon>Kitasatosporales</taxon>
        <taxon>Streptomycetaceae</taxon>
        <taxon>Yinghuangia</taxon>
    </lineage>
</organism>
<dbReference type="Gene3D" id="3.40.50.150">
    <property type="entry name" value="Vaccinia Virus protein VP39"/>
    <property type="match status" value="1"/>
</dbReference>
<evidence type="ECO:0000313" key="5">
    <source>
        <dbReference type="Proteomes" id="UP001500466"/>
    </source>
</evidence>
<dbReference type="RefSeq" id="WP_345674520.1">
    <property type="nucleotide sequence ID" value="NZ_BAABHS010000004.1"/>
</dbReference>
<evidence type="ECO:0000256" key="2">
    <source>
        <dbReference type="ARBA" id="ARBA00022679"/>
    </source>
</evidence>
<reference evidence="5" key="1">
    <citation type="journal article" date="2019" name="Int. J. Syst. Evol. Microbiol.">
        <title>The Global Catalogue of Microorganisms (GCM) 10K type strain sequencing project: providing services to taxonomists for standard genome sequencing and annotation.</title>
        <authorList>
            <consortium name="The Broad Institute Genomics Platform"/>
            <consortium name="The Broad Institute Genome Sequencing Center for Infectious Disease"/>
            <person name="Wu L."/>
            <person name="Ma J."/>
        </authorList>
    </citation>
    <scope>NUCLEOTIDE SEQUENCE [LARGE SCALE GENOMIC DNA]</scope>
    <source>
        <strain evidence="5">JCM 17986</strain>
    </source>
</reference>
<evidence type="ECO:0000256" key="3">
    <source>
        <dbReference type="ARBA" id="ARBA00022691"/>
    </source>
</evidence>